<dbReference type="Proteomes" id="UP000235346">
    <property type="component" value="Unassembled WGS sequence"/>
</dbReference>
<keyword evidence="3" id="KW-1185">Reference proteome</keyword>
<dbReference type="AlphaFoldDB" id="A0A2N7TUM9"/>
<dbReference type="EMBL" id="PNRE01000008">
    <property type="protein sequence ID" value="PMR71895.1"/>
    <property type="molecule type" value="Genomic_DNA"/>
</dbReference>
<proteinExistence type="predicted"/>
<sequence>MGQNLVLSASYNVLALTLAAWMAIPPQLAVLAMALSSLSVVGNAARLAYGGPGTPVECRPQAPRRRVRGRSGEAGI</sequence>
<feature type="region of interest" description="Disordered" evidence="1">
    <location>
        <begin position="56"/>
        <end position="76"/>
    </location>
</feature>
<evidence type="ECO:0000256" key="1">
    <source>
        <dbReference type="SAM" id="MobiDB-lite"/>
    </source>
</evidence>
<evidence type="ECO:0000313" key="2">
    <source>
        <dbReference type="EMBL" id="PMR71895.1"/>
    </source>
</evidence>
<organism evidence="2 3">
    <name type="scientific">Halomonas heilongjiangensis</name>
    <dbReference type="NCBI Taxonomy" id="1387883"/>
    <lineage>
        <taxon>Bacteria</taxon>
        <taxon>Pseudomonadati</taxon>
        <taxon>Pseudomonadota</taxon>
        <taxon>Gammaproteobacteria</taxon>
        <taxon>Oceanospirillales</taxon>
        <taxon>Halomonadaceae</taxon>
        <taxon>Halomonas</taxon>
    </lineage>
</organism>
<name>A0A2N7TUM9_9GAMM</name>
<gene>
    <name evidence="2" type="ORF">C1H66_01230</name>
</gene>
<comment type="caution">
    <text evidence="2">The sequence shown here is derived from an EMBL/GenBank/DDBJ whole genome shotgun (WGS) entry which is preliminary data.</text>
</comment>
<evidence type="ECO:0000313" key="3">
    <source>
        <dbReference type="Proteomes" id="UP000235346"/>
    </source>
</evidence>
<accession>A0A2N7TUM9</accession>
<reference evidence="2 3" key="1">
    <citation type="submission" date="2018-01" db="EMBL/GenBank/DDBJ databases">
        <title>Halomonas endophytica sp. nov., isolated from storage liquid in the stems of Populus euphratica.</title>
        <authorList>
            <person name="Chen C."/>
        </authorList>
    </citation>
    <scope>NUCLEOTIDE SEQUENCE [LARGE SCALE GENOMIC DNA]</scope>
    <source>
        <strain evidence="2 3">DSM 26881</strain>
    </source>
</reference>
<protein>
    <submittedName>
        <fullName evidence="2">Uncharacterized protein</fullName>
    </submittedName>
</protein>